<dbReference type="AlphaFoldDB" id="A0A2P6QVE0"/>
<dbReference type="InterPro" id="IPR026960">
    <property type="entry name" value="RVT-Znf"/>
</dbReference>
<dbReference type="PROSITE" id="PS50878">
    <property type="entry name" value="RT_POL"/>
    <property type="match status" value="1"/>
</dbReference>
<keyword evidence="2" id="KW-0808">Transferase</keyword>
<dbReference type="Proteomes" id="UP000238479">
    <property type="component" value="Chromosome 4"/>
</dbReference>
<evidence type="ECO:0000259" key="1">
    <source>
        <dbReference type="PROSITE" id="PS50878"/>
    </source>
</evidence>
<evidence type="ECO:0000313" key="3">
    <source>
        <dbReference type="Proteomes" id="UP000238479"/>
    </source>
</evidence>
<comment type="caution">
    <text evidence="2">The sequence shown here is derived from an EMBL/GenBank/DDBJ whole genome shotgun (WGS) entry which is preliminary data.</text>
</comment>
<dbReference type="EMBL" id="PDCK01000042">
    <property type="protein sequence ID" value="PRQ38153.1"/>
    <property type="molecule type" value="Genomic_DNA"/>
</dbReference>
<gene>
    <name evidence="2" type="ORF">RchiOBHm_Chr4g0410641</name>
</gene>
<dbReference type="Gramene" id="PRQ38153">
    <property type="protein sequence ID" value="PRQ38153"/>
    <property type="gene ID" value="RchiOBHm_Chr4g0410641"/>
</dbReference>
<feature type="domain" description="Reverse transcriptase" evidence="1">
    <location>
        <begin position="1"/>
        <end position="160"/>
    </location>
</feature>
<dbReference type="EC" id="2.7.7.49" evidence="2"/>
<dbReference type="Pfam" id="PF00078">
    <property type="entry name" value="RVT_1"/>
    <property type="match status" value="1"/>
</dbReference>
<reference evidence="2 3" key="1">
    <citation type="journal article" date="2018" name="Nat. Genet.">
        <title>The Rosa genome provides new insights in the design of modern roses.</title>
        <authorList>
            <person name="Bendahmane M."/>
        </authorList>
    </citation>
    <scope>NUCLEOTIDE SEQUENCE [LARGE SCALE GENOMIC DNA]</scope>
    <source>
        <strain evidence="3">cv. Old Blush</strain>
    </source>
</reference>
<dbReference type="InterPro" id="IPR000477">
    <property type="entry name" value="RT_dom"/>
</dbReference>
<accession>A0A2P6QVE0</accession>
<dbReference type="OMA" id="ESSWIRM"/>
<sequence length="622" mass="70798">MGFESSWIRMVMSCLTTVRYSVLIIGEPSGYITPTRGIRQGDPLSPYLFILCAEGLSSMITNAVAEHSLEGLRMCPDAPILHHLFFADDSLIFRSAVEAECRKYRALLDVYERASGQRINLQKSSVVFSKNVAPSLQAQLAAILEVKCVQEHDRYLGLPLHVGKSKTEIFEYIRESITKKLTSWKTKILSSAGKEIMIKVVAQTMPLYTMNCYLLPKGLCDDLQQLCAQFFWGDTDDKKKIHWRSWDRMCLTKAEGGMGFKNLYAYNLAMLAKQGWGLISNPASLIARLFKARYYPNCSFWEADMGESPSFSWRSILTSRPVLKAGTQWQIGTAQQIDIWKENWIPDVPFGTLTRPVHCEFDMVADLIDGDSRRWSIQVLHTLFPPTIVEKIMCIPLSRNGRSDRVTWKLGKKGFYSVKSAYWVARDMVLANLRASTSVGDPFALLWKALWTAKVPEKVQICLWRACNNLLPTRDRSSTKGYTGELGCLLCSHPYEDSRHVFCACPVAKEILSAAPFNLLLYMSHNFSFKEWILEQAIQMSANIFAKLLMTIWALWKNRNDKLWSDKSQSAMAISLSTGTWYESFLINRYPNAKQKKARVHQFWKAPREGGLKLNIDGAFLP</sequence>
<organism evidence="2 3">
    <name type="scientific">Rosa chinensis</name>
    <name type="common">China rose</name>
    <dbReference type="NCBI Taxonomy" id="74649"/>
    <lineage>
        <taxon>Eukaryota</taxon>
        <taxon>Viridiplantae</taxon>
        <taxon>Streptophyta</taxon>
        <taxon>Embryophyta</taxon>
        <taxon>Tracheophyta</taxon>
        <taxon>Spermatophyta</taxon>
        <taxon>Magnoliopsida</taxon>
        <taxon>eudicotyledons</taxon>
        <taxon>Gunneridae</taxon>
        <taxon>Pentapetalae</taxon>
        <taxon>rosids</taxon>
        <taxon>fabids</taxon>
        <taxon>Rosales</taxon>
        <taxon>Rosaceae</taxon>
        <taxon>Rosoideae</taxon>
        <taxon>Rosoideae incertae sedis</taxon>
        <taxon>Rosa</taxon>
    </lineage>
</organism>
<dbReference type="PANTHER" id="PTHR33116:SF86">
    <property type="entry name" value="REVERSE TRANSCRIPTASE DOMAIN-CONTAINING PROTEIN"/>
    <property type="match status" value="1"/>
</dbReference>
<dbReference type="Pfam" id="PF13966">
    <property type="entry name" value="zf-RVT"/>
    <property type="match status" value="1"/>
</dbReference>
<evidence type="ECO:0000313" key="2">
    <source>
        <dbReference type="EMBL" id="PRQ38153.1"/>
    </source>
</evidence>
<keyword evidence="2" id="KW-0695">RNA-directed DNA polymerase</keyword>
<proteinExistence type="predicted"/>
<keyword evidence="2" id="KW-0548">Nucleotidyltransferase</keyword>
<keyword evidence="3" id="KW-1185">Reference proteome</keyword>
<dbReference type="STRING" id="74649.A0A2P6QVE0"/>
<name>A0A2P6QVE0_ROSCH</name>
<dbReference type="GO" id="GO:0003964">
    <property type="term" value="F:RNA-directed DNA polymerase activity"/>
    <property type="evidence" value="ECO:0007669"/>
    <property type="project" value="UniProtKB-KW"/>
</dbReference>
<protein>
    <submittedName>
        <fullName evidence="2">Putative RNA-directed DNA polymerase</fullName>
        <ecNumber evidence="2">2.7.7.49</ecNumber>
    </submittedName>
</protein>
<dbReference type="PANTHER" id="PTHR33116">
    <property type="entry name" value="REVERSE TRANSCRIPTASE ZINC-BINDING DOMAIN-CONTAINING PROTEIN-RELATED-RELATED"/>
    <property type="match status" value="1"/>
</dbReference>